<dbReference type="SUPFAM" id="SSF56112">
    <property type="entry name" value="Protein kinase-like (PK-like)"/>
    <property type="match status" value="1"/>
</dbReference>
<name>A0A6F8PLN2_9GAMM</name>
<organism evidence="4 5">
    <name type="scientific">Thiosulfativibrio zosterae</name>
    <dbReference type="NCBI Taxonomy" id="2675053"/>
    <lineage>
        <taxon>Bacteria</taxon>
        <taxon>Pseudomonadati</taxon>
        <taxon>Pseudomonadota</taxon>
        <taxon>Gammaproteobacteria</taxon>
        <taxon>Thiotrichales</taxon>
        <taxon>Piscirickettsiaceae</taxon>
        <taxon>Thiosulfativibrio</taxon>
    </lineage>
</organism>
<sequence>MTERFERMCDWLATCEPLKNQTYSQPVAASSDASFRRYFRCEVASHTQTGQRHSYIIMDAPPSHEDCKPFIRVSEQLHAMGLNVPQVLAQDLTLGFLLLSDLGNTTYLSVLNEQTVDGYYSDAFDALITLQQKGKAYQATLPLYHETLLTNEMSLFSDWLCQSHLELSLGKLETQAWQSVQTHLIKSAQQQPQNFVHRDYHSRNLMVTSEQANTGRNPGILDFQDAVWGGVTYDVVSLIRDCYIKWPEEQVKEWQRAYFLKACEGHLFLKNEWEGFVKAMDFMGVQRHLKAAGIFARLYHRDGKDGYLKDIPTTLSYIVEQASAYSELKDLAKLVENRVLPAMDNLKP</sequence>
<dbReference type="Gene3D" id="3.30.200.20">
    <property type="entry name" value="Phosphorylase Kinase, domain 1"/>
    <property type="match status" value="1"/>
</dbReference>
<dbReference type="GO" id="GO:0005524">
    <property type="term" value="F:ATP binding"/>
    <property type="evidence" value="ECO:0007669"/>
    <property type="project" value="UniProtKB-KW"/>
</dbReference>
<evidence type="ECO:0000256" key="2">
    <source>
        <dbReference type="ARBA" id="ARBA00022840"/>
    </source>
</evidence>
<accession>A0A6F8PLN2</accession>
<dbReference type="PANTHER" id="PTHR33540">
    <property type="entry name" value="TRNA THREONYLCARBAMOYLADENOSINE BIOSYNTHESIS PROTEIN TSAE"/>
    <property type="match status" value="1"/>
</dbReference>
<dbReference type="Pfam" id="PF01636">
    <property type="entry name" value="APH"/>
    <property type="match status" value="1"/>
</dbReference>
<dbReference type="InterPro" id="IPR002575">
    <property type="entry name" value="Aminoglycoside_PTrfase"/>
</dbReference>
<keyword evidence="5" id="KW-1185">Reference proteome</keyword>
<evidence type="ECO:0000256" key="1">
    <source>
        <dbReference type="ARBA" id="ARBA00022741"/>
    </source>
</evidence>
<evidence type="ECO:0000259" key="3">
    <source>
        <dbReference type="Pfam" id="PF01636"/>
    </source>
</evidence>
<dbReference type="Gene3D" id="3.90.1200.10">
    <property type="match status" value="1"/>
</dbReference>
<dbReference type="GO" id="GO:0016740">
    <property type="term" value="F:transferase activity"/>
    <property type="evidence" value="ECO:0007669"/>
    <property type="project" value="UniProtKB-KW"/>
</dbReference>
<dbReference type="Proteomes" id="UP000501466">
    <property type="component" value="Chromosome"/>
</dbReference>
<dbReference type="PANTHER" id="PTHR33540:SF1">
    <property type="entry name" value="N-ACETYLMURAMATE_N-ACETYLGLUCOSAMINE KINASE"/>
    <property type="match status" value="1"/>
</dbReference>
<dbReference type="RefSeq" id="WP_173290856.1">
    <property type="nucleotide sequence ID" value="NZ_AP021888.1"/>
</dbReference>
<keyword evidence="1" id="KW-0547">Nucleotide-binding</keyword>
<keyword evidence="4" id="KW-0808">Transferase</keyword>
<protein>
    <submittedName>
        <fullName evidence="4">Aminoglycoside phosphotransferase</fullName>
    </submittedName>
</protein>
<reference evidence="5" key="1">
    <citation type="submission" date="2019-11" db="EMBL/GenBank/DDBJ databases">
        <title>Isolation and characterization of two novel species in the genus Thiomicrorhabdus.</title>
        <authorList>
            <person name="Mochizuki J."/>
            <person name="Kojima H."/>
            <person name="Fukui M."/>
        </authorList>
    </citation>
    <scope>NUCLEOTIDE SEQUENCE [LARGE SCALE GENOMIC DNA]</scope>
    <source>
        <strain evidence="5">AkT22</strain>
    </source>
</reference>
<dbReference type="EMBL" id="AP021888">
    <property type="protein sequence ID" value="BBP43012.1"/>
    <property type="molecule type" value="Genomic_DNA"/>
</dbReference>
<proteinExistence type="predicted"/>
<evidence type="ECO:0000313" key="4">
    <source>
        <dbReference type="EMBL" id="BBP43012.1"/>
    </source>
</evidence>
<evidence type="ECO:0000313" key="5">
    <source>
        <dbReference type="Proteomes" id="UP000501466"/>
    </source>
</evidence>
<feature type="domain" description="Aminoglycoside phosphotransferase" evidence="3">
    <location>
        <begin position="29"/>
        <end position="259"/>
    </location>
</feature>
<dbReference type="InterPro" id="IPR011009">
    <property type="entry name" value="Kinase-like_dom_sf"/>
</dbReference>
<keyword evidence="2" id="KW-0067">ATP-binding</keyword>
<dbReference type="AlphaFoldDB" id="A0A6F8PLN2"/>
<gene>
    <name evidence="4" type="ORF">THMIRHAT_07580</name>
</gene>
<dbReference type="KEGG" id="tzo:THMIRHAT_07580"/>